<dbReference type="PANTHER" id="PTHR12247:SF139">
    <property type="entry name" value="ATHERIN-RELATED"/>
    <property type="match status" value="1"/>
</dbReference>
<dbReference type="WBParaSite" id="SBAD_0000177601-mRNA-1">
    <property type="protein sequence ID" value="SBAD_0000177601-mRNA-1"/>
    <property type="gene ID" value="SBAD_0000177601"/>
</dbReference>
<sequence length="235" mass="26421">MDYCRFGLPDLSSFVLFREAAPMVSSWSVNEVFRFIVRLGFPREALAFRREEVDGPALLLLKRYDVLSSLSLQLGPAINLYRRIATLQDMVRKGQCEDKLDYVCRTGCRYKLDVLRVRDALLPEKRTLDLHGRWSGQDSLHRAGVAILLSTIISPGVISIEQTPERINPGLSHECQTCDNVTYAPCFIAPRRCDVTIVTGDLNEKVGAEYSKCSGELGRHNTGNANDKGIRLLNF</sequence>
<proteinExistence type="predicted"/>
<gene>
    <name evidence="1" type="ORF">SBAD_LOCUS1688</name>
</gene>
<protein>
    <submittedName>
        <fullName evidence="3">SAM domain-containing protein</fullName>
    </submittedName>
</protein>
<dbReference type="EMBL" id="UZAM01006913">
    <property type="protein sequence ID" value="VDO95163.1"/>
    <property type="molecule type" value="Genomic_DNA"/>
</dbReference>
<reference evidence="3" key="1">
    <citation type="submission" date="2016-06" db="UniProtKB">
        <authorList>
            <consortium name="WormBaseParasite"/>
        </authorList>
    </citation>
    <scope>IDENTIFICATION</scope>
</reference>
<name>A0A183IDJ4_9BILA</name>
<dbReference type="GO" id="GO:0005634">
    <property type="term" value="C:nucleus"/>
    <property type="evidence" value="ECO:0007669"/>
    <property type="project" value="TreeGrafter"/>
</dbReference>
<dbReference type="OrthoDB" id="10004495at2759"/>
<evidence type="ECO:0000313" key="2">
    <source>
        <dbReference type="Proteomes" id="UP000270296"/>
    </source>
</evidence>
<dbReference type="Gene3D" id="1.10.150.50">
    <property type="entry name" value="Transcription Factor, Ets-1"/>
    <property type="match status" value="1"/>
</dbReference>
<dbReference type="SUPFAM" id="SSF47769">
    <property type="entry name" value="SAM/Pointed domain"/>
    <property type="match status" value="1"/>
</dbReference>
<organism evidence="3">
    <name type="scientific">Soboliphyme baturini</name>
    <dbReference type="NCBI Taxonomy" id="241478"/>
    <lineage>
        <taxon>Eukaryota</taxon>
        <taxon>Metazoa</taxon>
        <taxon>Ecdysozoa</taxon>
        <taxon>Nematoda</taxon>
        <taxon>Enoplea</taxon>
        <taxon>Dorylaimia</taxon>
        <taxon>Dioctophymatida</taxon>
        <taxon>Dioctophymatoidea</taxon>
        <taxon>Soboliphymatidae</taxon>
        <taxon>Soboliphyme</taxon>
    </lineage>
</organism>
<evidence type="ECO:0000313" key="1">
    <source>
        <dbReference type="EMBL" id="VDO95163.1"/>
    </source>
</evidence>
<accession>A0A183IDJ4</accession>
<dbReference type="GO" id="GO:0045892">
    <property type="term" value="P:negative regulation of DNA-templated transcription"/>
    <property type="evidence" value="ECO:0007669"/>
    <property type="project" value="TreeGrafter"/>
</dbReference>
<dbReference type="InterPro" id="IPR050548">
    <property type="entry name" value="PcG_chromatin_remod_factors"/>
</dbReference>
<dbReference type="GO" id="GO:0042393">
    <property type="term" value="F:histone binding"/>
    <property type="evidence" value="ECO:0007669"/>
    <property type="project" value="TreeGrafter"/>
</dbReference>
<dbReference type="Proteomes" id="UP000270296">
    <property type="component" value="Unassembled WGS sequence"/>
</dbReference>
<dbReference type="GO" id="GO:0003682">
    <property type="term" value="F:chromatin binding"/>
    <property type="evidence" value="ECO:0007669"/>
    <property type="project" value="TreeGrafter"/>
</dbReference>
<keyword evidence="2" id="KW-1185">Reference proteome</keyword>
<dbReference type="InterPro" id="IPR013761">
    <property type="entry name" value="SAM/pointed_sf"/>
</dbReference>
<evidence type="ECO:0000313" key="3">
    <source>
        <dbReference type="WBParaSite" id="SBAD_0000177601-mRNA-1"/>
    </source>
</evidence>
<dbReference type="AlphaFoldDB" id="A0A183IDJ4"/>
<dbReference type="PANTHER" id="PTHR12247">
    <property type="entry name" value="POLYCOMB GROUP PROTEIN"/>
    <property type="match status" value="1"/>
</dbReference>
<reference evidence="1 2" key="2">
    <citation type="submission" date="2018-11" db="EMBL/GenBank/DDBJ databases">
        <authorList>
            <consortium name="Pathogen Informatics"/>
        </authorList>
    </citation>
    <scope>NUCLEOTIDE SEQUENCE [LARGE SCALE GENOMIC DNA]</scope>
</reference>